<evidence type="ECO:0000313" key="2">
    <source>
        <dbReference type="Proteomes" id="UP000724874"/>
    </source>
</evidence>
<name>A0A9P5NES0_GYMJU</name>
<sequence length="205" mass="22624">MLSLFGGPQRKAPLLHYLELGSTDGEANVPFLISGTNPECVVTSSLPLGLLQIGWGDLKQAEITGNAVDECIQLLQHAPRLTYLNLVDVVWPQFDQNPVLVSTTHRQLRHLGFSTDQGSSLGDAFFKAVTLPRLEHLSYYPQCPGDLNVEVLDVLIRRSDCPVKSLSFPTVESMGEEQFIHKHRNFNTLSFICSLAAPVTSLPKI</sequence>
<accession>A0A9P5NES0</accession>
<keyword evidence="2" id="KW-1185">Reference proteome</keyword>
<organism evidence="1 2">
    <name type="scientific">Gymnopilus junonius</name>
    <name type="common">Spectacular rustgill mushroom</name>
    <name type="synonym">Gymnopilus spectabilis subsp. junonius</name>
    <dbReference type="NCBI Taxonomy" id="109634"/>
    <lineage>
        <taxon>Eukaryota</taxon>
        <taxon>Fungi</taxon>
        <taxon>Dikarya</taxon>
        <taxon>Basidiomycota</taxon>
        <taxon>Agaricomycotina</taxon>
        <taxon>Agaricomycetes</taxon>
        <taxon>Agaricomycetidae</taxon>
        <taxon>Agaricales</taxon>
        <taxon>Agaricineae</taxon>
        <taxon>Hymenogastraceae</taxon>
        <taxon>Gymnopilus</taxon>
    </lineage>
</organism>
<comment type="caution">
    <text evidence="1">The sequence shown here is derived from an EMBL/GenBank/DDBJ whole genome shotgun (WGS) entry which is preliminary data.</text>
</comment>
<dbReference type="OrthoDB" id="2269034at2759"/>
<protein>
    <submittedName>
        <fullName evidence="1">Uncharacterized protein</fullName>
    </submittedName>
</protein>
<gene>
    <name evidence="1" type="ORF">CPB84DRAFT_1850223</name>
</gene>
<evidence type="ECO:0000313" key="1">
    <source>
        <dbReference type="EMBL" id="KAF8886084.1"/>
    </source>
</evidence>
<dbReference type="Proteomes" id="UP000724874">
    <property type="component" value="Unassembled WGS sequence"/>
</dbReference>
<dbReference type="AlphaFoldDB" id="A0A9P5NES0"/>
<dbReference type="EMBL" id="JADNYJ010000098">
    <property type="protein sequence ID" value="KAF8886084.1"/>
    <property type="molecule type" value="Genomic_DNA"/>
</dbReference>
<reference evidence="1" key="1">
    <citation type="submission" date="2020-11" db="EMBL/GenBank/DDBJ databases">
        <authorList>
            <consortium name="DOE Joint Genome Institute"/>
            <person name="Ahrendt S."/>
            <person name="Riley R."/>
            <person name="Andreopoulos W."/>
            <person name="LaButti K."/>
            <person name="Pangilinan J."/>
            <person name="Ruiz-duenas F.J."/>
            <person name="Barrasa J.M."/>
            <person name="Sanchez-Garcia M."/>
            <person name="Camarero S."/>
            <person name="Miyauchi S."/>
            <person name="Serrano A."/>
            <person name="Linde D."/>
            <person name="Babiker R."/>
            <person name="Drula E."/>
            <person name="Ayuso-Fernandez I."/>
            <person name="Pacheco R."/>
            <person name="Padilla G."/>
            <person name="Ferreira P."/>
            <person name="Barriuso J."/>
            <person name="Kellner H."/>
            <person name="Castanera R."/>
            <person name="Alfaro M."/>
            <person name="Ramirez L."/>
            <person name="Pisabarro A.G."/>
            <person name="Kuo A."/>
            <person name="Tritt A."/>
            <person name="Lipzen A."/>
            <person name="He G."/>
            <person name="Yan M."/>
            <person name="Ng V."/>
            <person name="Cullen D."/>
            <person name="Martin F."/>
            <person name="Rosso M.-N."/>
            <person name="Henrissat B."/>
            <person name="Hibbett D."/>
            <person name="Martinez A.T."/>
            <person name="Grigoriev I.V."/>
        </authorList>
    </citation>
    <scope>NUCLEOTIDE SEQUENCE</scope>
    <source>
        <strain evidence="1">AH 44721</strain>
    </source>
</reference>
<proteinExistence type="predicted"/>